<accession>A0A1R3XU98</accession>
<dbReference type="Proteomes" id="UP000187181">
    <property type="component" value="Unassembled WGS sequence"/>
</dbReference>
<dbReference type="EMBL" id="FTPP01000004">
    <property type="protein sequence ID" value="SIT94642.1"/>
    <property type="molecule type" value="Genomic_DNA"/>
</dbReference>
<protein>
    <recommendedName>
        <fullName evidence="3">SpoIIAA-like</fullName>
    </recommendedName>
</protein>
<organism evidence="1 2">
    <name type="scientific">Pontibacter indicus</name>
    <dbReference type="NCBI Taxonomy" id="1317125"/>
    <lineage>
        <taxon>Bacteria</taxon>
        <taxon>Pseudomonadati</taxon>
        <taxon>Bacteroidota</taxon>
        <taxon>Cytophagia</taxon>
        <taxon>Cytophagales</taxon>
        <taxon>Hymenobacteraceae</taxon>
        <taxon>Pontibacter</taxon>
    </lineage>
</organism>
<dbReference type="AlphaFoldDB" id="A0A1R3XU98"/>
<gene>
    <name evidence="1" type="ORF">SAMN05444128_3689</name>
</gene>
<keyword evidence="2" id="KW-1185">Reference proteome</keyword>
<reference evidence="2" key="1">
    <citation type="submission" date="2017-01" db="EMBL/GenBank/DDBJ databases">
        <authorList>
            <person name="Varghese N."/>
            <person name="Submissions S."/>
        </authorList>
    </citation>
    <scope>NUCLEOTIDE SEQUENCE [LARGE SCALE GENOMIC DNA]</scope>
    <source>
        <strain evidence="2">LP100</strain>
    </source>
</reference>
<sequence length="141" mass="16473">MESKLELQPVFQNEYIKVSEDRVQRLIYVEWLQHPDSQALRDGFRRLADIVLESKSKYWLSDAKAIHYLEFADQNWLLNEMAPVLKQSQLVKFARLTTQEGMLMMDAARLYEMVGKLTALGITTQLEMFTSKEAALEWLLS</sequence>
<name>A0A1R3XU98_9BACT</name>
<dbReference type="RefSeq" id="WP_076671897.1">
    <property type="nucleotide sequence ID" value="NZ_FTPP01000004.1"/>
</dbReference>
<dbReference type="OrthoDB" id="979415at2"/>
<proteinExistence type="predicted"/>
<evidence type="ECO:0008006" key="3">
    <source>
        <dbReference type="Google" id="ProtNLM"/>
    </source>
</evidence>
<evidence type="ECO:0000313" key="1">
    <source>
        <dbReference type="EMBL" id="SIT94642.1"/>
    </source>
</evidence>
<evidence type="ECO:0000313" key="2">
    <source>
        <dbReference type="Proteomes" id="UP000187181"/>
    </source>
</evidence>